<comment type="caution">
    <text evidence="2">The sequence shown here is derived from an EMBL/GenBank/DDBJ whole genome shotgun (WGS) entry which is preliminary data.</text>
</comment>
<accession>A0ABW1KWX2</accession>
<evidence type="ECO:0000256" key="1">
    <source>
        <dbReference type="SAM" id="SignalP"/>
    </source>
</evidence>
<protein>
    <submittedName>
        <fullName evidence="2">Uncharacterized protein</fullName>
    </submittedName>
</protein>
<gene>
    <name evidence="2" type="ORF">ACFMB1_05245</name>
</gene>
<sequence length="167" mass="18793">MKTTFALIMMMISMLSSASAESDAIVPEVIKWGASATEIEKALEGKCANGFINRPIDPPFLPNDPAKQVQIDCDGLEFMGAPRWTEFVIGDDRLQMVWVMVEAADKDKIVKVLEEAYGDPSHESDMFIAFTQNRTAWREEPPEVLFYAEELDAAMKGWLDNLQQNED</sequence>
<name>A0ABW1KWX2_9PROT</name>
<dbReference type="Proteomes" id="UP001596116">
    <property type="component" value="Unassembled WGS sequence"/>
</dbReference>
<keyword evidence="3" id="KW-1185">Reference proteome</keyword>
<evidence type="ECO:0000313" key="2">
    <source>
        <dbReference type="EMBL" id="MFC6034938.1"/>
    </source>
</evidence>
<evidence type="ECO:0000313" key="3">
    <source>
        <dbReference type="Proteomes" id="UP001596116"/>
    </source>
</evidence>
<organism evidence="2 3">
    <name type="scientific">Hyphococcus aureus</name>
    <dbReference type="NCBI Taxonomy" id="2666033"/>
    <lineage>
        <taxon>Bacteria</taxon>
        <taxon>Pseudomonadati</taxon>
        <taxon>Pseudomonadota</taxon>
        <taxon>Alphaproteobacteria</taxon>
        <taxon>Parvularculales</taxon>
        <taxon>Parvularculaceae</taxon>
        <taxon>Hyphococcus</taxon>
    </lineage>
</organism>
<feature type="signal peptide" evidence="1">
    <location>
        <begin position="1"/>
        <end position="20"/>
    </location>
</feature>
<feature type="chain" id="PRO_5047265145" evidence="1">
    <location>
        <begin position="21"/>
        <end position="167"/>
    </location>
</feature>
<reference evidence="2 3" key="1">
    <citation type="submission" date="2024-09" db="EMBL/GenBank/DDBJ databases">
        <authorList>
            <person name="Zhang Z.-H."/>
        </authorList>
    </citation>
    <scope>NUCLEOTIDE SEQUENCE [LARGE SCALE GENOMIC DNA]</scope>
    <source>
        <strain evidence="2 3">HHTR114</strain>
    </source>
</reference>
<proteinExistence type="predicted"/>
<keyword evidence="1" id="KW-0732">Signal</keyword>
<dbReference type="RefSeq" id="WP_379879727.1">
    <property type="nucleotide sequence ID" value="NZ_JBHPON010000001.1"/>
</dbReference>
<dbReference type="EMBL" id="JBHPON010000001">
    <property type="protein sequence ID" value="MFC6034938.1"/>
    <property type="molecule type" value="Genomic_DNA"/>
</dbReference>